<evidence type="ECO:0000313" key="2">
    <source>
        <dbReference type="EMBL" id="MFB9531035.1"/>
    </source>
</evidence>
<name>A0ABV5Q6C2_9ACTN</name>
<protein>
    <recommendedName>
        <fullName evidence="4">Lipoprotein with Yx(FWY)xxD motif</fullName>
    </recommendedName>
</protein>
<organism evidence="2 3">
    <name type="scientific">Nonomuraea roseola</name>
    <dbReference type="NCBI Taxonomy" id="46179"/>
    <lineage>
        <taxon>Bacteria</taxon>
        <taxon>Bacillati</taxon>
        <taxon>Actinomycetota</taxon>
        <taxon>Actinomycetes</taxon>
        <taxon>Streptosporangiales</taxon>
        <taxon>Streptosporangiaceae</taxon>
        <taxon>Nonomuraea</taxon>
    </lineage>
</organism>
<dbReference type="EMBL" id="JBHMCE010000010">
    <property type="protein sequence ID" value="MFB9531035.1"/>
    <property type="molecule type" value="Genomic_DNA"/>
</dbReference>
<feature type="signal peptide" evidence="1">
    <location>
        <begin position="1"/>
        <end position="19"/>
    </location>
</feature>
<dbReference type="RefSeq" id="WP_346124335.1">
    <property type="nucleotide sequence ID" value="NZ_BAAAXC010000015.1"/>
</dbReference>
<dbReference type="InterPro" id="IPR005297">
    <property type="entry name" value="Lipoprotein_repeat"/>
</dbReference>
<feature type="chain" id="PRO_5045729810" description="Lipoprotein with Yx(FWY)xxD motif" evidence="1">
    <location>
        <begin position="20"/>
        <end position="166"/>
    </location>
</feature>
<reference evidence="2 3" key="1">
    <citation type="submission" date="2024-09" db="EMBL/GenBank/DDBJ databases">
        <authorList>
            <person name="Sun Q."/>
            <person name="Mori K."/>
        </authorList>
    </citation>
    <scope>NUCLEOTIDE SEQUENCE [LARGE SCALE GENOMIC DNA]</scope>
    <source>
        <strain evidence="2 3">JCM 3323</strain>
    </source>
</reference>
<keyword evidence="1" id="KW-0732">Signal</keyword>
<evidence type="ECO:0000256" key="1">
    <source>
        <dbReference type="SAM" id="SignalP"/>
    </source>
</evidence>
<gene>
    <name evidence="2" type="ORF">ACFFRN_30935</name>
</gene>
<comment type="caution">
    <text evidence="2">The sequence shown here is derived from an EMBL/GenBank/DDBJ whole genome shotgun (WGS) entry which is preliminary data.</text>
</comment>
<dbReference type="PANTHER" id="PTHR39335:SF1">
    <property type="entry name" value="BLL4220 PROTEIN"/>
    <property type="match status" value="1"/>
</dbReference>
<keyword evidence="3" id="KW-1185">Reference proteome</keyword>
<dbReference type="PANTHER" id="PTHR39335">
    <property type="entry name" value="BLL4220 PROTEIN"/>
    <property type="match status" value="1"/>
</dbReference>
<evidence type="ECO:0008006" key="4">
    <source>
        <dbReference type="Google" id="ProtNLM"/>
    </source>
</evidence>
<dbReference type="Pfam" id="PF03640">
    <property type="entry name" value="Lipoprotein_15"/>
    <property type="match status" value="2"/>
</dbReference>
<dbReference type="Proteomes" id="UP001589646">
    <property type="component" value="Unassembled WGS sequence"/>
</dbReference>
<accession>A0ABV5Q6C2</accession>
<evidence type="ECO:0000313" key="3">
    <source>
        <dbReference type="Proteomes" id="UP001589646"/>
    </source>
</evidence>
<sequence>MRKFLAPLMGTVAASLVIAGGGGHSTESAAMAASSTPDETLSGMPDPNAAVRVGDTGIGKIIVDAHGRTLYLFEKDTGGKSTCYGECAKEWPPYLTTEAPRAGEGAKADLISTTTRDDGSKQVVYGKWPLYYYHDDKKAGDTTGHDKEEFGAEWYALTAAGMKASG</sequence>
<proteinExistence type="predicted"/>